<dbReference type="SUPFAM" id="SSF52242">
    <property type="entry name" value="Cobalamin (vitamin B12)-binding domain"/>
    <property type="match status" value="1"/>
</dbReference>
<keyword evidence="5" id="KW-1185">Reference proteome</keyword>
<evidence type="ECO:0000313" key="5">
    <source>
        <dbReference type="Proteomes" id="UP000831537"/>
    </source>
</evidence>
<dbReference type="RefSeq" id="WP_244746799.1">
    <property type="nucleotide sequence ID" value="NZ_CP095071.1"/>
</dbReference>
<dbReference type="InterPro" id="IPR036724">
    <property type="entry name" value="Cobalamin-bd_sf"/>
</dbReference>
<dbReference type="Gene3D" id="3.40.50.280">
    <property type="entry name" value="Cobalamin-binding domain"/>
    <property type="match status" value="1"/>
</dbReference>
<dbReference type="PANTHER" id="PTHR45833:SF1">
    <property type="entry name" value="METHIONINE SYNTHASE"/>
    <property type="match status" value="1"/>
</dbReference>
<accession>A0ABY4GR43</accession>
<name>A0ABY4GR43_9BACI</name>
<dbReference type="PANTHER" id="PTHR45833">
    <property type="entry name" value="METHIONINE SYNTHASE"/>
    <property type="match status" value="1"/>
</dbReference>
<evidence type="ECO:0000259" key="3">
    <source>
        <dbReference type="PROSITE" id="PS51332"/>
    </source>
</evidence>
<evidence type="ECO:0000256" key="2">
    <source>
        <dbReference type="ARBA" id="ARBA00023285"/>
    </source>
</evidence>
<dbReference type="CDD" id="cd02065">
    <property type="entry name" value="B12-binding_like"/>
    <property type="match status" value="1"/>
</dbReference>
<dbReference type="Pfam" id="PF02310">
    <property type="entry name" value="B12-binding"/>
    <property type="match status" value="1"/>
</dbReference>
<evidence type="ECO:0000256" key="1">
    <source>
        <dbReference type="ARBA" id="ARBA00022723"/>
    </source>
</evidence>
<dbReference type="PROSITE" id="PS51332">
    <property type="entry name" value="B12_BINDING"/>
    <property type="match status" value="1"/>
</dbReference>
<keyword evidence="1" id="KW-0479">Metal-binding</keyword>
<gene>
    <name evidence="4" type="ORF">MUN87_05985</name>
</gene>
<dbReference type="EMBL" id="CP095071">
    <property type="protein sequence ID" value="UOQ86435.1"/>
    <property type="molecule type" value="Genomic_DNA"/>
</dbReference>
<feature type="domain" description="B12-binding" evidence="3">
    <location>
        <begin position="86"/>
        <end position="214"/>
    </location>
</feature>
<dbReference type="Pfam" id="PF02607">
    <property type="entry name" value="B12-binding_2"/>
    <property type="match status" value="1"/>
</dbReference>
<organism evidence="4 5">
    <name type="scientific">Gracilibacillus salinarum</name>
    <dbReference type="NCBI Taxonomy" id="2932255"/>
    <lineage>
        <taxon>Bacteria</taxon>
        <taxon>Bacillati</taxon>
        <taxon>Bacillota</taxon>
        <taxon>Bacilli</taxon>
        <taxon>Bacillales</taxon>
        <taxon>Bacillaceae</taxon>
        <taxon>Gracilibacillus</taxon>
    </lineage>
</organism>
<reference evidence="4 5" key="1">
    <citation type="submission" date="2022-04" db="EMBL/GenBank/DDBJ databases">
        <title>Gracilibacillus sp. isolated from saltern.</title>
        <authorList>
            <person name="Won M."/>
            <person name="Lee C.-M."/>
            <person name="Woen H.-Y."/>
            <person name="Kwon S.-W."/>
        </authorList>
    </citation>
    <scope>NUCLEOTIDE SEQUENCE [LARGE SCALE GENOMIC DNA]</scope>
    <source>
        <strain evidence="4 5">SSPM10-3</strain>
    </source>
</reference>
<proteinExistence type="predicted"/>
<dbReference type="InterPro" id="IPR050554">
    <property type="entry name" value="Met_Synthase/Corrinoid"/>
</dbReference>
<sequence length="217" mass="24512">MQDYQQFAKLLLDGDDNSACDYLFAQQSDVIDVFADLVTPAMQYIGELWQQNKITVADEHLATSVCEYALTQYIHQRKPQGISKKDRKMMLFCIEEEQHALGMKMIAAVARNQGWDVRQFGANLPLQHVLKSAAEWQPDVIGMSAAIVHRIPTLVKYVDAFQSLSFQPEIVVGGRVTNILDVKQHVNKKKIHVSTSIRDFIHWLDRVDKGVDIGGAS</sequence>
<dbReference type="Proteomes" id="UP000831537">
    <property type="component" value="Chromosome"/>
</dbReference>
<protein>
    <submittedName>
        <fullName evidence="4">Cobalamin-dependent protein</fullName>
    </submittedName>
</protein>
<dbReference type="InterPro" id="IPR006158">
    <property type="entry name" value="Cobalamin-bd"/>
</dbReference>
<dbReference type="Gene3D" id="1.10.1240.10">
    <property type="entry name" value="Methionine synthase domain"/>
    <property type="match status" value="1"/>
</dbReference>
<keyword evidence="2" id="KW-0170">Cobalt</keyword>
<dbReference type="InterPro" id="IPR036594">
    <property type="entry name" value="Meth_synthase_dom"/>
</dbReference>
<dbReference type="InterPro" id="IPR003759">
    <property type="entry name" value="Cbl-bd_cap"/>
</dbReference>
<evidence type="ECO:0000313" key="4">
    <source>
        <dbReference type="EMBL" id="UOQ86435.1"/>
    </source>
</evidence>